<dbReference type="RefSeq" id="WP_080819149.1">
    <property type="nucleotide sequence ID" value="NZ_LT009749.1"/>
</dbReference>
<comment type="similarity">
    <text evidence="1 3">Belongs to the short-chain dehydrogenases/reductases (SDR) family.</text>
</comment>
<dbReference type="FunFam" id="3.40.50.720:FF:000084">
    <property type="entry name" value="Short-chain dehydrogenase reductase"/>
    <property type="match status" value="1"/>
</dbReference>
<dbReference type="AlphaFoldDB" id="A0A1S7RW67"/>
<sequence>MTLTVRKVALVTGAGSGIGRAAALHLSAQGFAVGLLGRTESELNDVAREIGAASGSSKVLVADVADEAAMRHAVAALVEDFGRLDVVVANAGVNGVWAPIDELKPSEWDDTIRINLRGTYLTVHASVPHLKAAGGGSIVIISSINGTRTFTSPGATAYSVTKAGQFAMAQQLALELGRHRIRVNAVCPGEIETAIDENTDIRGREKTEVPVRFPAGDIPVTGGVAGTSDDVAALIGFLASDASRHITGTPVWIDGGQGLLR</sequence>
<dbReference type="EMBL" id="FBWG01000045">
    <property type="protein sequence ID" value="CUX58587.1"/>
    <property type="molecule type" value="Genomic_DNA"/>
</dbReference>
<reference evidence="4 5" key="1">
    <citation type="submission" date="2016-01" db="EMBL/GenBank/DDBJ databases">
        <authorList>
            <person name="Oliw E.H."/>
        </authorList>
    </citation>
    <scope>NUCLEOTIDE SEQUENCE [LARGE SCALE GENOMIC DNA]</scope>
    <source>
        <strain evidence="4 5">Zutra 3-1</strain>
    </source>
</reference>
<evidence type="ECO:0000256" key="2">
    <source>
        <dbReference type="ARBA" id="ARBA00023002"/>
    </source>
</evidence>
<gene>
    <name evidence="4" type="primary">fabG</name>
    <name evidence="4" type="ORF">AGR7C_Lc60074</name>
</gene>
<protein>
    <submittedName>
        <fullName evidence="4">3-ketoacyl-(Acyl-carrier-protein) reductase</fullName>
        <ecNumber evidence="4">1.1.1.100</ecNumber>
    </submittedName>
</protein>
<dbReference type="SUPFAM" id="SSF51735">
    <property type="entry name" value="NAD(P)-binding Rossmann-fold domains"/>
    <property type="match status" value="1"/>
</dbReference>
<accession>A0A1S7RW67</accession>
<evidence type="ECO:0000256" key="1">
    <source>
        <dbReference type="ARBA" id="ARBA00006484"/>
    </source>
</evidence>
<dbReference type="Pfam" id="PF00106">
    <property type="entry name" value="adh_short"/>
    <property type="match status" value="1"/>
</dbReference>
<dbReference type="PRINTS" id="PR00081">
    <property type="entry name" value="GDHRDH"/>
</dbReference>
<evidence type="ECO:0000313" key="5">
    <source>
        <dbReference type="Proteomes" id="UP000191987"/>
    </source>
</evidence>
<dbReference type="Gene3D" id="3.40.50.720">
    <property type="entry name" value="NAD(P)-binding Rossmann-like Domain"/>
    <property type="match status" value="1"/>
</dbReference>
<dbReference type="PANTHER" id="PTHR42760">
    <property type="entry name" value="SHORT-CHAIN DEHYDROGENASES/REDUCTASES FAMILY MEMBER"/>
    <property type="match status" value="1"/>
</dbReference>
<proteinExistence type="inferred from homology"/>
<dbReference type="CDD" id="cd05233">
    <property type="entry name" value="SDR_c"/>
    <property type="match status" value="1"/>
</dbReference>
<keyword evidence="2 4" id="KW-0560">Oxidoreductase</keyword>
<dbReference type="InterPro" id="IPR036291">
    <property type="entry name" value="NAD(P)-bd_dom_sf"/>
</dbReference>
<dbReference type="NCBIfam" id="NF004203">
    <property type="entry name" value="PRK05653.2-4"/>
    <property type="match status" value="1"/>
</dbReference>
<dbReference type="GO" id="GO:0004316">
    <property type="term" value="F:3-oxoacyl-[acyl-carrier-protein] reductase (NADPH) activity"/>
    <property type="evidence" value="ECO:0007669"/>
    <property type="project" value="UniProtKB-EC"/>
</dbReference>
<evidence type="ECO:0000313" key="4">
    <source>
        <dbReference type="EMBL" id="CUX58587.1"/>
    </source>
</evidence>
<organism evidence="4 5">
    <name type="scientific">Agrobacterium deltaense Zutra 3/1</name>
    <dbReference type="NCBI Taxonomy" id="1183427"/>
    <lineage>
        <taxon>Bacteria</taxon>
        <taxon>Pseudomonadati</taxon>
        <taxon>Pseudomonadota</taxon>
        <taxon>Alphaproteobacteria</taxon>
        <taxon>Hyphomicrobiales</taxon>
        <taxon>Rhizobiaceae</taxon>
        <taxon>Rhizobium/Agrobacterium group</taxon>
        <taxon>Agrobacterium</taxon>
    </lineage>
</organism>
<evidence type="ECO:0000256" key="3">
    <source>
        <dbReference type="RuleBase" id="RU000363"/>
    </source>
</evidence>
<dbReference type="EC" id="1.1.1.100" evidence="4"/>
<name>A0A1S7RW67_9HYPH</name>
<dbReference type="PANTHER" id="PTHR42760:SF133">
    <property type="entry name" value="3-OXOACYL-[ACYL-CARRIER-PROTEIN] REDUCTASE"/>
    <property type="match status" value="1"/>
</dbReference>
<dbReference type="InterPro" id="IPR002347">
    <property type="entry name" value="SDR_fam"/>
</dbReference>
<dbReference type="Proteomes" id="UP000191987">
    <property type="component" value="Unassembled WGS sequence"/>
</dbReference>
<dbReference type="PRINTS" id="PR00080">
    <property type="entry name" value="SDRFAMILY"/>
</dbReference>